<dbReference type="AlphaFoldDB" id="A0A2I0KRY3"/>
<keyword evidence="3" id="KW-1185">Reference proteome</keyword>
<evidence type="ECO:0000313" key="3">
    <source>
        <dbReference type="Proteomes" id="UP000233551"/>
    </source>
</evidence>
<comment type="caution">
    <text evidence="2">The sequence shown here is derived from an EMBL/GenBank/DDBJ whole genome shotgun (WGS) entry which is preliminary data.</text>
</comment>
<evidence type="ECO:0000256" key="1">
    <source>
        <dbReference type="SAM" id="MobiDB-lite"/>
    </source>
</evidence>
<dbReference type="EMBL" id="PGOL01000387">
    <property type="protein sequence ID" value="PKI71242.1"/>
    <property type="molecule type" value="Genomic_DNA"/>
</dbReference>
<evidence type="ECO:0000313" key="2">
    <source>
        <dbReference type="EMBL" id="PKI71242.1"/>
    </source>
</evidence>
<evidence type="ECO:0008006" key="4">
    <source>
        <dbReference type="Google" id="ProtNLM"/>
    </source>
</evidence>
<gene>
    <name evidence="2" type="ORF">CRG98_008417</name>
</gene>
<name>A0A2I0KRY3_PUNGR</name>
<proteinExistence type="predicted"/>
<accession>A0A2I0KRY3</accession>
<reference evidence="2 3" key="1">
    <citation type="submission" date="2017-11" db="EMBL/GenBank/DDBJ databases">
        <title>De-novo sequencing of pomegranate (Punica granatum L.) genome.</title>
        <authorList>
            <person name="Akparov Z."/>
            <person name="Amiraslanov A."/>
            <person name="Hajiyeva S."/>
            <person name="Abbasov M."/>
            <person name="Kaur K."/>
            <person name="Hamwieh A."/>
            <person name="Solovyev V."/>
            <person name="Salamov A."/>
            <person name="Braich B."/>
            <person name="Kosarev P."/>
            <person name="Mahmoud A."/>
            <person name="Hajiyev E."/>
            <person name="Babayeva S."/>
            <person name="Izzatullayeva V."/>
            <person name="Mammadov A."/>
            <person name="Mammadov A."/>
            <person name="Sharifova S."/>
            <person name="Ojaghi J."/>
            <person name="Eynullazada K."/>
            <person name="Bayramov B."/>
            <person name="Abdulazimova A."/>
            <person name="Shahmuradov I."/>
        </authorList>
    </citation>
    <scope>NUCLEOTIDE SEQUENCE [LARGE SCALE GENOMIC DNA]</scope>
    <source>
        <strain evidence="3">cv. AG2017</strain>
        <tissue evidence="2">Leaf</tissue>
    </source>
</reference>
<dbReference type="Proteomes" id="UP000233551">
    <property type="component" value="Unassembled WGS sequence"/>
</dbReference>
<sequence length="231" mass="25054">MLEFINDVKKKVLDFAQIGKPKTPTEINRRIYIGLGPKWESLILAKSDSMATMSIDELTSLLMGHEKRRSYAATREQSQQLAPALLSEILGPPPAEVHYTVSRGRSDDRGYGYGGKTKNRNKGKGNGGNRRVGPASVSSPIAASVLCQNCNRPGHTTPFCQFSHFSGVQANIAEASSQGLHDLDWYMDSGATHHVTSNLANLNIHDETPNSDHIYVGDGSANTPGAFARFG</sequence>
<dbReference type="PANTHER" id="PTHR47481:SF22">
    <property type="entry name" value="RETROTRANSPOSON GAG DOMAIN-CONTAINING PROTEIN"/>
    <property type="match status" value="1"/>
</dbReference>
<feature type="region of interest" description="Disordered" evidence="1">
    <location>
        <begin position="96"/>
        <end position="136"/>
    </location>
</feature>
<organism evidence="2 3">
    <name type="scientific">Punica granatum</name>
    <name type="common">Pomegranate</name>
    <dbReference type="NCBI Taxonomy" id="22663"/>
    <lineage>
        <taxon>Eukaryota</taxon>
        <taxon>Viridiplantae</taxon>
        <taxon>Streptophyta</taxon>
        <taxon>Embryophyta</taxon>
        <taxon>Tracheophyta</taxon>
        <taxon>Spermatophyta</taxon>
        <taxon>Magnoliopsida</taxon>
        <taxon>eudicotyledons</taxon>
        <taxon>Gunneridae</taxon>
        <taxon>Pentapetalae</taxon>
        <taxon>rosids</taxon>
        <taxon>malvids</taxon>
        <taxon>Myrtales</taxon>
        <taxon>Lythraceae</taxon>
        <taxon>Punica</taxon>
    </lineage>
</organism>
<protein>
    <recommendedName>
        <fullName evidence="4">CCHC-type domain-containing protein</fullName>
    </recommendedName>
</protein>
<dbReference type="STRING" id="22663.A0A2I0KRY3"/>
<dbReference type="PANTHER" id="PTHR47481">
    <property type="match status" value="1"/>
</dbReference>